<gene>
    <name evidence="3" type="ORF">DSM5745_07287</name>
</gene>
<feature type="region of interest" description="Disordered" evidence="1">
    <location>
        <begin position="339"/>
        <end position="359"/>
    </location>
</feature>
<keyword evidence="4" id="KW-1185">Reference proteome</keyword>
<dbReference type="PANTHER" id="PTHR21310">
    <property type="entry name" value="AMINOGLYCOSIDE PHOSPHOTRANSFERASE-RELATED-RELATED"/>
    <property type="match status" value="1"/>
</dbReference>
<reference evidence="3 4" key="1">
    <citation type="journal article" date="2018" name="IMA Fungus">
        <title>IMA Genome-F 9: Draft genome sequence of Annulohypoxylon stygium, Aspergillus mulundensis, Berkeleyomyces basicola (syn. Thielaviopsis basicola), Ceratocystis smalleyi, two Cercospora beticola strains, Coleophoma cylindrospora, Fusarium fracticaudum, Phialophora cf. hyalina, and Morchella septimelata.</title>
        <authorList>
            <person name="Wingfield B.D."/>
            <person name="Bills G.F."/>
            <person name="Dong Y."/>
            <person name="Huang W."/>
            <person name="Nel W.J."/>
            <person name="Swalarsk-Parry B.S."/>
            <person name="Vaghefi N."/>
            <person name="Wilken P.M."/>
            <person name="An Z."/>
            <person name="de Beer Z.W."/>
            <person name="De Vos L."/>
            <person name="Chen L."/>
            <person name="Duong T.A."/>
            <person name="Gao Y."/>
            <person name="Hammerbacher A."/>
            <person name="Kikkert J.R."/>
            <person name="Li Y."/>
            <person name="Li H."/>
            <person name="Li K."/>
            <person name="Li Q."/>
            <person name="Liu X."/>
            <person name="Ma X."/>
            <person name="Naidoo K."/>
            <person name="Pethybridge S.J."/>
            <person name="Sun J."/>
            <person name="Steenkamp E.T."/>
            <person name="van der Nest M.A."/>
            <person name="van Wyk S."/>
            <person name="Wingfield M.J."/>
            <person name="Xiong C."/>
            <person name="Yue Q."/>
            <person name="Zhang X."/>
        </authorList>
    </citation>
    <scope>NUCLEOTIDE SEQUENCE [LARGE SCALE GENOMIC DNA]</scope>
    <source>
        <strain evidence="3 4">DSM 5745</strain>
    </source>
</reference>
<dbReference type="EMBL" id="PVWQ01000008">
    <property type="protein sequence ID" value="RDW74625.1"/>
    <property type="molecule type" value="Genomic_DNA"/>
</dbReference>
<proteinExistence type="predicted"/>
<dbReference type="STRING" id="1810919.A0A3D8RKQ3"/>
<dbReference type="AlphaFoldDB" id="A0A3D8RKQ3"/>
<dbReference type="RefSeq" id="XP_026602393.1">
    <property type="nucleotide sequence ID" value="XM_026749303.1"/>
</dbReference>
<evidence type="ECO:0000313" key="4">
    <source>
        <dbReference type="Proteomes" id="UP000256690"/>
    </source>
</evidence>
<dbReference type="PANTHER" id="PTHR21310:SF15">
    <property type="entry name" value="AMINOGLYCOSIDE PHOSPHOTRANSFERASE DOMAIN-CONTAINING PROTEIN"/>
    <property type="match status" value="1"/>
</dbReference>
<dbReference type="Gene3D" id="3.90.1200.10">
    <property type="match status" value="1"/>
</dbReference>
<sequence length="427" mass="47312">MPLNDDRRQPERAKDAEQKALAKVNALVMSDLVSMTTTYPSMDMTALLEHKLKTYPTLRKVFRDAALKSLESAPSDSQTPSSPADVREEYRIPPDAKVIRPLKKAVLQDSPMETPYVNDKIEEKDLSTVLEQLNESIASSEIIWQLGSTAVLGLTSQLVLKTGHGIDIDHISTTDYIKQQAPRLPIPEIHGILQTADGNRTFTLMSRVAGKPLDACWPSLDTEAKASVREQLDVIFTDLRAIRPPPSPHDPRGVLLFGGGNLESRRCKDVRRQVRIADGPIANEAEFNAFITQSPARTESSYIALARSYLTADHKVVMTHGDLHPRNIMVDFEYGPVGSDSGSEAEADSETGSATVTSRTQRPNVVVTGVIDWEMCGWYPGYWEYVKALNTISVGCGFEDWVAYLPGCIGVWPREHAVDLMLSRWHG</sequence>
<organism evidence="3 4">
    <name type="scientific">Aspergillus mulundensis</name>
    <dbReference type="NCBI Taxonomy" id="1810919"/>
    <lineage>
        <taxon>Eukaryota</taxon>
        <taxon>Fungi</taxon>
        <taxon>Dikarya</taxon>
        <taxon>Ascomycota</taxon>
        <taxon>Pezizomycotina</taxon>
        <taxon>Eurotiomycetes</taxon>
        <taxon>Eurotiomycetidae</taxon>
        <taxon>Eurotiales</taxon>
        <taxon>Aspergillaceae</taxon>
        <taxon>Aspergillus</taxon>
        <taxon>Aspergillus subgen. Nidulantes</taxon>
    </lineage>
</organism>
<evidence type="ECO:0000259" key="2">
    <source>
        <dbReference type="Pfam" id="PF01636"/>
    </source>
</evidence>
<accession>A0A3D8RKQ3</accession>
<dbReference type="Pfam" id="PF01636">
    <property type="entry name" value="APH"/>
    <property type="match status" value="1"/>
</dbReference>
<feature type="domain" description="Aminoglycoside phosphotransferase" evidence="2">
    <location>
        <begin position="175"/>
        <end position="337"/>
    </location>
</feature>
<dbReference type="InterPro" id="IPR002575">
    <property type="entry name" value="Aminoglycoside_PTrfase"/>
</dbReference>
<evidence type="ECO:0000256" key="1">
    <source>
        <dbReference type="SAM" id="MobiDB-lite"/>
    </source>
</evidence>
<name>A0A3D8RKQ3_9EURO</name>
<dbReference type="OrthoDB" id="2906425at2759"/>
<dbReference type="InterPro" id="IPR011009">
    <property type="entry name" value="Kinase-like_dom_sf"/>
</dbReference>
<comment type="caution">
    <text evidence="3">The sequence shown here is derived from an EMBL/GenBank/DDBJ whole genome shotgun (WGS) entry which is preliminary data.</text>
</comment>
<protein>
    <recommendedName>
        <fullName evidence="2">Aminoglycoside phosphotransferase domain-containing protein</fullName>
    </recommendedName>
</protein>
<dbReference type="Proteomes" id="UP000256690">
    <property type="component" value="Unassembled WGS sequence"/>
</dbReference>
<evidence type="ECO:0000313" key="3">
    <source>
        <dbReference type="EMBL" id="RDW74625.1"/>
    </source>
</evidence>
<dbReference type="GeneID" id="38117657"/>
<dbReference type="InterPro" id="IPR051678">
    <property type="entry name" value="AGP_Transferase"/>
</dbReference>
<dbReference type="SUPFAM" id="SSF56112">
    <property type="entry name" value="Protein kinase-like (PK-like)"/>
    <property type="match status" value="1"/>
</dbReference>